<evidence type="ECO:0000256" key="13">
    <source>
        <dbReference type="SAM" id="SignalP"/>
    </source>
</evidence>
<accession>A0A7W6G8N7</accession>
<keyword evidence="8 12" id="KW-0798">TonB box</keyword>
<evidence type="ECO:0000256" key="12">
    <source>
        <dbReference type="RuleBase" id="RU003357"/>
    </source>
</evidence>
<evidence type="ECO:0000256" key="10">
    <source>
        <dbReference type="ARBA" id="ARBA00023237"/>
    </source>
</evidence>
<evidence type="ECO:0000256" key="2">
    <source>
        <dbReference type="ARBA" id="ARBA00022448"/>
    </source>
</evidence>
<dbReference type="RefSeq" id="WP_183628693.1">
    <property type="nucleotide sequence ID" value="NZ_JACIDX010000023.1"/>
</dbReference>
<keyword evidence="9 11" id="KW-0472">Membrane</keyword>
<evidence type="ECO:0000256" key="7">
    <source>
        <dbReference type="ARBA" id="ARBA00023065"/>
    </source>
</evidence>
<dbReference type="InterPro" id="IPR000531">
    <property type="entry name" value="Beta-barrel_TonB"/>
</dbReference>
<feature type="domain" description="TonB-dependent receptor plug" evidence="15">
    <location>
        <begin position="51"/>
        <end position="161"/>
    </location>
</feature>
<protein>
    <submittedName>
        <fullName evidence="16">Iron complex outermembrane receptor protein</fullName>
    </submittedName>
</protein>
<evidence type="ECO:0000259" key="14">
    <source>
        <dbReference type="Pfam" id="PF00593"/>
    </source>
</evidence>
<dbReference type="Gene3D" id="2.40.170.20">
    <property type="entry name" value="TonB-dependent receptor, beta-barrel domain"/>
    <property type="match status" value="1"/>
</dbReference>
<evidence type="ECO:0000313" key="16">
    <source>
        <dbReference type="EMBL" id="MBB3957415.1"/>
    </source>
</evidence>
<organism evidence="16 17">
    <name type="scientific">Novosphingobium sediminicola</name>
    <dbReference type="NCBI Taxonomy" id="563162"/>
    <lineage>
        <taxon>Bacteria</taxon>
        <taxon>Pseudomonadati</taxon>
        <taxon>Pseudomonadota</taxon>
        <taxon>Alphaproteobacteria</taxon>
        <taxon>Sphingomonadales</taxon>
        <taxon>Sphingomonadaceae</taxon>
        <taxon>Novosphingobium</taxon>
    </lineage>
</organism>
<keyword evidence="6" id="KW-0408">Iron</keyword>
<keyword evidence="5 11" id="KW-0812">Transmembrane</keyword>
<dbReference type="Gene3D" id="2.170.130.10">
    <property type="entry name" value="TonB-dependent receptor, plug domain"/>
    <property type="match status" value="1"/>
</dbReference>
<evidence type="ECO:0000256" key="6">
    <source>
        <dbReference type="ARBA" id="ARBA00023004"/>
    </source>
</evidence>
<evidence type="ECO:0000256" key="11">
    <source>
        <dbReference type="PROSITE-ProRule" id="PRU01360"/>
    </source>
</evidence>
<evidence type="ECO:0000256" key="4">
    <source>
        <dbReference type="ARBA" id="ARBA00022496"/>
    </source>
</evidence>
<dbReference type="InterPro" id="IPR037066">
    <property type="entry name" value="Plug_dom_sf"/>
</dbReference>
<dbReference type="InterPro" id="IPR036942">
    <property type="entry name" value="Beta-barrel_TonB_sf"/>
</dbReference>
<evidence type="ECO:0000256" key="9">
    <source>
        <dbReference type="ARBA" id="ARBA00023136"/>
    </source>
</evidence>
<gene>
    <name evidence="16" type="ORF">GGR38_004389</name>
</gene>
<evidence type="ECO:0000256" key="8">
    <source>
        <dbReference type="ARBA" id="ARBA00023077"/>
    </source>
</evidence>
<dbReference type="PANTHER" id="PTHR32552:SF81">
    <property type="entry name" value="TONB-DEPENDENT OUTER MEMBRANE RECEPTOR"/>
    <property type="match status" value="1"/>
</dbReference>
<evidence type="ECO:0000256" key="3">
    <source>
        <dbReference type="ARBA" id="ARBA00022452"/>
    </source>
</evidence>
<comment type="subcellular location">
    <subcellularLocation>
        <location evidence="1 11">Cell outer membrane</location>
        <topology evidence="1 11">Multi-pass membrane protein</topology>
    </subcellularLocation>
</comment>
<dbReference type="InterPro" id="IPR012910">
    <property type="entry name" value="Plug_dom"/>
</dbReference>
<keyword evidence="2 11" id="KW-0813">Transport</keyword>
<dbReference type="PROSITE" id="PS52016">
    <property type="entry name" value="TONB_DEPENDENT_REC_3"/>
    <property type="match status" value="1"/>
</dbReference>
<evidence type="ECO:0000256" key="5">
    <source>
        <dbReference type="ARBA" id="ARBA00022692"/>
    </source>
</evidence>
<evidence type="ECO:0000259" key="15">
    <source>
        <dbReference type="Pfam" id="PF07715"/>
    </source>
</evidence>
<keyword evidence="3 11" id="KW-1134">Transmembrane beta strand</keyword>
<keyword evidence="16" id="KW-0675">Receptor</keyword>
<comment type="caution">
    <text evidence="16">The sequence shown here is derived from an EMBL/GenBank/DDBJ whole genome shotgun (WGS) entry which is preliminary data.</text>
</comment>
<dbReference type="Pfam" id="PF07715">
    <property type="entry name" value="Plug"/>
    <property type="match status" value="1"/>
</dbReference>
<name>A0A7W6G8N7_9SPHN</name>
<keyword evidence="4" id="KW-0410">Iron transport</keyword>
<dbReference type="Proteomes" id="UP000548867">
    <property type="component" value="Unassembled WGS sequence"/>
</dbReference>
<keyword evidence="10 11" id="KW-0998">Cell outer membrane</keyword>
<dbReference type="SUPFAM" id="SSF56935">
    <property type="entry name" value="Porins"/>
    <property type="match status" value="1"/>
</dbReference>
<dbReference type="Pfam" id="PF00593">
    <property type="entry name" value="TonB_dep_Rec_b-barrel"/>
    <property type="match status" value="1"/>
</dbReference>
<keyword evidence="17" id="KW-1185">Reference proteome</keyword>
<dbReference type="InterPro" id="IPR039426">
    <property type="entry name" value="TonB-dep_rcpt-like"/>
</dbReference>
<keyword evidence="7" id="KW-0406">Ion transport</keyword>
<feature type="domain" description="TonB-dependent receptor-like beta-barrel" evidence="14">
    <location>
        <begin position="325"/>
        <end position="773"/>
    </location>
</feature>
<reference evidence="16 17" key="1">
    <citation type="submission" date="2020-08" db="EMBL/GenBank/DDBJ databases">
        <title>Genomic Encyclopedia of Type Strains, Phase IV (KMG-IV): sequencing the most valuable type-strain genomes for metagenomic binning, comparative biology and taxonomic classification.</title>
        <authorList>
            <person name="Goeker M."/>
        </authorList>
    </citation>
    <scope>NUCLEOTIDE SEQUENCE [LARGE SCALE GENOMIC DNA]</scope>
    <source>
        <strain evidence="16 17">DSM 27057</strain>
    </source>
</reference>
<feature type="signal peptide" evidence="13">
    <location>
        <begin position="1"/>
        <end position="28"/>
    </location>
</feature>
<evidence type="ECO:0000313" key="17">
    <source>
        <dbReference type="Proteomes" id="UP000548867"/>
    </source>
</evidence>
<dbReference type="PANTHER" id="PTHR32552">
    <property type="entry name" value="FERRICHROME IRON RECEPTOR-RELATED"/>
    <property type="match status" value="1"/>
</dbReference>
<sequence>MNYRKGKVLVYTSSAALAMALFGGAAHAEEQATKNNAPEIVVTAQFRSQKLQDVPIAITAVNSAMLEQRGATNIADIGSSAPNVTLRPAAASFGPSVVAYIRGVGQRDTNFALEPGVGLYIDDVYLPTMHGSLLNLVDLDRVEILRGPQGTLAGQNSIGGAIKLYSKKPDGNPDAYLSATYGAYNRVEIRGGSNFTIAPDKLYMRLTGVGVHKDGYVTRYDYACTHPGSTVPSSVTGSSCKLGTEGGKDYVAGRAAFRWTPASFLTADIAVDITRDNSEPTPSTLLYVGRNANPGSTLTGIASPPAAAYVLNGNVYGNATGSPFVSYSPFGAYAQDTFSSSPYINYENYTDTAPRDGSAPWQAPLKAALNTWGISGTLSATLTPNLKLTSITAYRQFDGTYSTGDGSPLNPSLQANNIYNKQFSEELRLSAKFGDLANLTVGGFYFYKRSRYQARIELTTLNFIEDDSIPATSKAIFANADISPIRNLTVIGGIRYTDQSKTFYYGRFGVPGSSTGGAVPPSLAALNGLVGGFSGSRFDYRAALQYRFNDDVMGYAQFSTGFRGGGINPRPFFPAQALPHSPEKLNAYEVGLKTDLFDRRLRMNFSGFINKYTDILVTVASCPLPGVPAAPCSLPINAGNATIKGLEAEMRLQPVPGLTIEASLAYLDFKYDSVSAAAVTSGIGTEDKGQYISPWQWSFAVQYDWSLGSMGTITPRVDVNHIDSFNRNANNVDAATGGKDIFGQVPGYTLVNARIAYQTAGKEWELAVEGRNLTDKLYYTDIFDNRGSTNSIQGTPAEPRTWAVTVKRRF</sequence>
<dbReference type="GO" id="GO:0006826">
    <property type="term" value="P:iron ion transport"/>
    <property type="evidence" value="ECO:0007669"/>
    <property type="project" value="UniProtKB-KW"/>
</dbReference>
<keyword evidence="13" id="KW-0732">Signal</keyword>
<evidence type="ECO:0000256" key="1">
    <source>
        <dbReference type="ARBA" id="ARBA00004571"/>
    </source>
</evidence>
<dbReference type="EMBL" id="JACIDX010000023">
    <property type="protein sequence ID" value="MBB3957415.1"/>
    <property type="molecule type" value="Genomic_DNA"/>
</dbReference>
<dbReference type="AlphaFoldDB" id="A0A7W6G8N7"/>
<dbReference type="GO" id="GO:0009279">
    <property type="term" value="C:cell outer membrane"/>
    <property type="evidence" value="ECO:0007669"/>
    <property type="project" value="UniProtKB-SubCell"/>
</dbReference>
<proteinExistence type="inferred from homology"/>
<feature type="chain" id="PRO_5031072194" evidence="13">
    <location>
        <begin position="29"/>
        <end position="810"/>
    </location>
</feature>
<comment type="similarity">
    <text evidence="11 12">Belongs to the TonB-dependent receptor family.</text>
</comment>